<protein>
    <submittedName>
        <fullName evidence="1">Uncharacterized protein</fullName>
    </submittedName>
</protein>
<reference evidence="1 2" key="1">
    <citation type="submission" date="2015-02" db="EMBL/GenBank/DDBJ databases">
        <title>Pseudomonas helleri sp. nov. and Pseudomonas weihenstephanensis sp. nov., isolated from raw cows milk.</title>
        <authorList>
            <person name="von Neubeck M."/>
            <person name="Huptas C."/>
            <person name="Wenning M."/>
            <person name="Scherer S."/>
        </authorList>
    </citation>
    <scope>NUCLEOTIDE SEQUENCE [LARGE SCALE GENOMIC DNA]</scope>
    <source>
        <strain evidence="1 2">DSM 29166</strain>
    </source>
</reference>
<accession>A0A0J6LLQ6</accession>
<sequence>MANGNFFLFLDSIQSAFFFDWRQAMTYANKLYARVISLAKSPVFKDSFAGSDVRFSHEFEALERERGKAQSLYENVPIDWLAVDPRKIPFTPTKPISSSNSMPTIWRKCSAQAALPSMCRVSSLSLN</sequence>
<gene>
    <name evidence="1" type="ORF">TU86_00405</name>
</gene>
<dbReference type="EMBL" id="JYLF01000001">
    <property type="protein sequence ID" value="KMN15271.1"/>
    <property type="molecule type" value="Genomic_DNA"/>
</dbReference>
<evidence type="ECO:0000313" key="1">
    <source>
        <dbReference type="EMBL" id="KMN15271.1"/>
    </source>
</evidence>
<dbReference type="STRING" id="1608994.TU86_00405"/>
<organism evidence="1 2">
    <name type="scientific">Pseudomonas weihenstephanensis</name>
    <dbReference type="NCBI Taxonomy" id="1608994"/>
    <lineage>
        <taxon>Bacteria</taxon>
        <taxon>Pseudomonadati</taxon>
        <taxon>Pseudomonadota</taxon>
        <taxon>Gammaproteobacteria</taxon>
        <taxon>Pseudomonadales</taxon>
        <taxon>Pseudomonadaceae</taxon>
        <taxon>Pseudomonas</taxon>
    </lineage>
</organism>
<dbReference type="PATRIC" id="fig|1608994.3.peg.650"/>
<evidence type="ECO:0000313" key="2">
    <source>
        <dbReference type="Proteomes" id="UP000036325"/>
    </source>
</evidence>
<proteinExistence type="predicted"/>
<dbReference type="Proteomes" id="UP000036325">
    <property type="component" value="Unassembled WGS sequence"/>
</dbReference>
<comment type="caution">
    <text evidence="1">The sequence shown here is derived from an EMBL/GenBank/DDBJ whole genome shotgun (WGS) entry which is preliminary data.</text>
</comment>
<dbReference type="AlphaFoldDB" id="A0A0J6LLQ6"/>
<name>A0A0J6LLQ6_9PSED</name>